<reference evidence="1" key="1">
    <citation type="journal article" date="2015" name="Nature">
        <title>Complex archaea that bridge the gap between prokaryotes and eukaryotes.</title>
        <authorList>
            <person name="Spang A."/>
            <person name="Saw J.H."/>
            <person name="Jorgensen S.L."/>
            <person name="Zaremba-Niedzwiedzka K."/>
            <person name="Martijn J."/>
            <person name="Lind A.E."/>
            <person name="van Eijk R."/>
            <person name="Schleper C."/>
            <person name="Guy L."/>
            <person name="Ettema T.J."/>
        </authorList>
    </citation>
    <scope>NUCLEOTIDE SEQUENCE</scope>
</reference>
<name>A0A0F9R7X7_9ZZZZ</name>
<proteinExistence type="predicted"/>
<protein>
    <submittedName>
        <fullName evidence="1">Uncharacterized protein</fullName>
    </submittedName>
</protein>
<comment type="caution">
    <text evidence="1">The sequence shown here is derived from an EMBL/GenBank/DDBJ whole genome shotgun (WGS) entry which is preliminary data.</text>
</comment>
<dbReference type="AlphaFoldDB" id="A0A0F9R7X7"/>
<dbReference type="EMBL" id="LAZR01001090">
    <property type="protein sequence ID" value="KKN50894.1"/>
    <property type="molecule type" value="Genomic_DNA"/>
</dbReference>
<organism evidence="1">
    <name type="scientific">marine sediment metagenome</name>
    <dbReference type="NCBI Taxonomy" id="412755"/>
    <lineage>
        <taxon>unclassified sequences</taxon>
        <taxon>metagenomes</taxon>
        <taxon>ecological metagenomes</taxon>
    </lineage>
</organism>
<gene>
    <name evidence="1" type="ORF">LCGC14_0628140</name>
</gene>
<sequence>MANRNAIPASLVTLQSSGVKSAVFNSEFTMDSSSAEAIEVFVDVTVAGTTMTLIIEVAADGTNFVTSKTFTAITATGTFALALQRGVDLMGKSLRIRASTVTGSFTLSILAVRKEG</sequence>
<accession>A0A0F9R7X7</accession>
<evidence type="ECO:0000313" key="1">
    <source>
        <dbReference type="EMBL" id="KKN50894.1"/>
    </source>
</evidence>